<evidence type="ECO:0000259" key="4">
    <source>
        <dbReference type="PROSITE" id="PS51077"/>
    </source>
</evidence>
<gene>
    <name evidence="6" type="ORF">ACFPIE_05330</name>
</gene>
<evidence type="ECO:0000256" key="2">
    <source>
        <dbReference type="ARBA" id="ARBA00023125"/>
    </source>
</evidence>
<dbReference type="SMART" id="SM00346">
    <property type="entry name" value="HTH_ICLR"/>
    <property type="match status" value="1"/>
</dbReference>
<name>A0ABW0FST9_9CAUL</name>
<dbReference type="Gene3D" id="3.30.450.40">
    <property type="match status" value="2"/>
</dbReference>
<comment type="caution">
    <text evidence="6">The sequence shown here is derived from an EMBL/GenBank/DDBJ whole genome shotgun (WGS) entry which is preliminary data.</text>
</comment>
<dbReference type="SUPFAM" id="SSF55781">
    <property type="entry name" value="GAF domain-like"/>
    <property type="match status" value="1"/>
</dbReference>
<dbReference type="EMBL" id="JBHSLF010000011">
    <property type="protein sequence ID" value="MFC5343328.1"/>
    <property type="molecule type" value="Genomic_DNA"/>
</dbReference>
<evidence type="ECO:0000256" key="3">
    <source>
        <dbReference type="ARBA" id="ARBA00023163"/>
    </source>
</evidence>
<sequence length="251" mass="26568">MAAKPKTRPAAAGVAAAERALEVLTAFRTGDDALGLIELSERTGLVKSTILRLVASLEAFNLVVRLPDGRYQIGSEVVRLNSIYQESIDLGRHIQPVLADLAHRTGETATFYVRHGAERLCLYRVSSPSTLRVEVQPGMSRPMDGAASAEILRLFEKWPEAKPELPALPCYTSGATTPHVASMSVPIIGQGNLLVGALSLVGPDVRLSRDRADALSKTLLDAGATLSATLGGTTTDIYAVPIALASAKQTA</sequence>
<dbReference type="InterPro" id="IPR036390">
    <property type="entry name" value="WH_DNA-bd_sf"/>
</dbReference>
<dbReference type="RefSeq" id="WP_374038862.1">
    <property type="nucleotide sequence ID" value="NZ_CP169082.1"/>
</dbReference>
<feature type="domain" description="IclR-ED" evidence="5">
    <location>
        <begin position="76"/>
        <end position="232"/>
    </location>
</feature>
<keyword evidence="7" id="KW-1185">Reference proteome</keyword>
<keyword evidence="2" id="KW-0238">DNA-binding</keyword>
<dbReference type="InterPro" id="IPR036388">
    <property type="entry name" value="WH-like_DNA-bd_sf"/>
</dbReference>
<accession>A0ABW0FST9</accession>
<proteinExistence type="predicted"/>
<evidence type="ECO:0000313" key="7">
    <source>
        <dbReference type="Proteomes" id="UP001596152"/>
    </source>
</evidence>
<dbReference type="InterPro" id="IPR005471">
    <property type="entry name" value="Tscrpt_reg_IclR_N"/>
</dbReference>
<evidence type="ECO:0000256" key="1">
    <source>
        <dbReference type="ARBA" id="ARBA00023015"/>
    </source>
</evidence>
<dbReference type="InterPro" id="IPR014757">
    <property type="entry name" value="Tscrpt_reg_IclR_C"/>
</dbReference>
<feature type="domain" description="HTH iclR-type" evidence="4">
    <location>
        <begin position="14"/>
        <end position="75"/>
    </location>
</feature>
<organism evidence="6 7">
    <name type="scientific">Brevundimonas staleyi</name>
    <dbReference type="NCBI Taxonomy" id="74326"/>
    <lineage>
        <taxon>Bacteria</taxon>
        <taxon>Pseudomonadati</taxon>
        <taxon>Pseudomonadota</taxon>
        <taxon>Alphaproteobacteria</taxon>
        <taxon>Caulobacterales</taxon>
        <taxon>Caulobacteraceae</taxon>
        <taxon>Brevundimonas</taxon>
    </lineage>
</organism>
<dbReference type="PANTHER" id="PTHR30136:SF39">
    <property type="entry name" value="TRANSCRIPTIONAL REGULATORY PROTEIN"/>
    <property type="match status" value="1"/>
</dbReference>
<protein>
    <submittedName>
        <fullName evidence="6">IclR family transcriptional regulator</fullName>
    </submittedName>
</protein>
<dbReference type="PROSITE" id="PS51077">
    <property type="entry name" value="HTH_ICLR"/>
    <property type="match status" value="1"/>
</dbReference>
<dbReference type="Pfam" id="PF09339">
    <property type="entry name" value="HTH_IclR"/>
    <property type="match status" value="1"/>
</dbReference>
<dbReference type="Gene3D" id="1.10.10.10">
    <property type="entry name" value="Winged helix-like DNA-binding domain superfamily/Winged helix DNA-binding domain"/>
    <property type="match status" value="1"/>
</dbReference>
<evidence type="ECO:0000313" key="6">
    <source>
        <dbReference type="EMBL" id="MFC5343328.1"/>
    </source>
</evidence>
<dbReference type="Pfam" id="PF01614">
    <property type="entry name" value="IclR_C"/>
    <property type="match status" value="1"/>
</dbReference>
<keyword evidence="1" id="KW-0805">Transcription regulation</keyword>
<dbReference type="InterPro" id="IPR029016">
    <property type="entry name" value="GAF-like_dom_sf"/>
</dbReference>
<dbReference type="Proteomes" id="UP001596152">
    <property type="component" value="Unassembled WGS sequence"/>
</dbReference>
<dbReference type="PROSITE" id="PS51078">
    <property type="entry name" value="ICLR_ED"/>
    <property type="match status" value="1"/>
</dbReference>
<evidence type="ECO:0000259" key="5">
    <source>
        <dbReference type="PROSITE" id="PS51078"/>
    </source>
</evidence>
<dbReference type="PANTHER" id="PTHR30136">
    <property type="entry name" value="HELIX-TURN-HELIX TRANSCRIPTIONAL REGULATOR, ICLR FAMILY"/>
    <property type="match status" value="1"/>
</dbReference>
<keyword evidence="3" id="KW-0804">Transcription</keyword>
<dbReference type="SUPFAM" id="SSF46785">
    <property type="entry name" value="Winged helix' DNA-binding domain"/>
    <property type="match status" value="1"/>
</dbReference>
<reference evidence="7" key="1">
    <citation type="journal article" date="2019" name="Int. J. Syst. Evol. Microbiol.">
        <title>The Global Catalogue of Microorganisms (GCM) 10K type strain sequencing project: providing services to taxonomists for standard genome sequencing and annotation.</title>
        <authorList>
            <consortium name="The Broad Institute Genomics Platform"/>
            <consortium name="The Broad Institute Genome Sequencing Center for Infectious Disease"/>
            <person name="Wu L."/>
            <person name="Ma J."/>
        </authorList>
    </citation>
    <scope>NUCLEOTIDE SEQUENCE [LARGE SCALE GENOMIC DNA]</scope>
    <source>
        <strain evidence="7">JCM 12125</strain>
    </source>
</reference>
<dbReference type="InterPro" id="IPR050707">
    <property type="entry name" value="HTH_MetabolicPath_Reg"/>
</dbReference>